<organism evidence="2 3">
    <name type="scientific">Eschrichtius robustus</name>
    <name type="common">California gray whale</name>
    <name type="synonym">Eschrichtius gibbosus</name>
    <dbReference type="NCBI Taxonomy" id="9764"/>
    <lineage>
        <taxon>Eukaryota</taxon>
        <taxon>Metazoa</taxon>
        <taxon>Chordata</taxon>
        <taxon>Craniata</taxon>
        <taxon>Vertebrata</taxon>
        <taxon>Euteleostomi</taxon>
        <taxon>Mammalia</taxon>
        <taxon>Eutheria</taxon>
        <taxon>Laurasiatheria</taxon>
        <taxon>Artiodactyla</taxon>
        <taxon>Whippomorpha</taxon>
        <taxon>Cetacea</taxon>
        <taxon>Mysticeti</taxon>
        <taxon>Eschrichtiidae</taxon>
        <taxon>Eschrichtius</taxon>
    </lineage>
</organism>
<comment type="caution">
    <text evidence="2">The sequence shown here is derived from an EMBL/GenBank/DDBJ whole genome shotgun (WGS) entry which is preliminary data.</text>
</comment>
<feature type="compositionally biased region" description="Basic and acidic residues" evidence="1">
    <location>
        <begin position="14"/>
        <end position="42"/>
    </location>
</feature>
<name>A0AB34GZF6_ESCRO</name>
<dbReference type="Proteomes" id="UP001159641">
    <property type="component" value="Unassembled WGS sequence"/>
</dbReference>
<evidence type="ECO:0000313" key="2">
    <source>
        <dbReference type="EMBL" id="KAJ8785493.1"/>
    </source>
</evidence>
<feature type="region of interest" description="Disordered" evidence="1">
    <location>
        <begin position="1"/>
        <end position="59"/>
    </location>
</feature>
<protein>
    <submittedName>
        <fullName evidence="2">Uncharacterized protein</fullName>
    </submittedName>
</protein>
<sequence length="179" mass="19497">MSGSKRKSSGDVAGADRHRSEPRVHAADGAERAAQHLHERVSQQRRLGGPAPATRDRPRRAYRLQGQGAISNDVSWANINMQPNPGGFVSLQLGAGREPALRRLLPEYLCQGENNCGELYSHRQATSEPMSWTDPPGPHGDYADQLASYAQQSYHRLSEESTQHYHDGGKAGRAACCGA</sequence>
<accession>A0AB34GZF6</accession>
<dbReference type="AlphaFoldDB" id="A0AB34GZF6"/>
<dbReference type="EMBL" id="JAIQCJ010002014">
    <property type="protein sequence ID" value="KAJ8785493.1"/>
    <property type="molecule type" value="Genomic_DNA"/>
</dbReference>
<proteinExistence type="predicted"/>
<gene>
    <name evidence="2" type="ORF">J1605_007090</name>
</gene>
<evidence type="ECO:0000256" key="1">
    <source>
        <dbReference type="SAM" id="MobiDB-lite"/>
    </source>
</evidence>
<reference evidence="2 3" key="1">
    <citation type="submission" date="2022-11" db="EMBL/GenBank/DDBJ databases">
        <title>Whole genome sequence of Eschrichtius robustus ER-17-0199.</title>
        <authorList>
            <person name="Bruniche-Olsen A."/>
            <person name="Black A.N."/>
            <person name="Fields C.J."/>
            <person name="Walden K."/>
            <person name="Dewoody J.A."/>
        </authorList>
    </citation>
    <scope>NUCLEOTIDE SEQUENCE [LARGE SCALE GENOMIC DNA]</scope>
    <source>
        <strain evidence="2">ER-17-0199</strain>
        <tissue evidence="2">Blubber</tissue>
    </source>
</reference>
<evidence type="ECO:0000313" key="3">
    <source>
        <dbReference type="Proteomes" id="UP001159641"/>
    </source>
</evidence>
<keyword evidence="3" id="KW-1185">Reference proteome</keyword>